<dbReference type="AlphaFoldDB" id="A0A090KRJ4"/>
<dbReference type="GeneID" id="36384821"/>
<keyword evidence="1" id="KW-0472">Membrane</keyword>
<evidence type="ECO:0000313" key="3">
    <source>
        <dbReference type="Proteomes" id="UP000035682"/>
    </source>
</evidence>
<organism evidence="2">
    <name type="scientific">Strongyloides ratti</name>
    <name type="common">Parasitic roundworm</name>
    <dbReference type="NCBI Taxonomy" id="34506"/>
    <lineage>
        <taxon>Eukaryota</taxon>
        <taxon>Metazoa</taxon>
        <taxon>Ecdysozoa</taxon>
        <taxon>Nematoda</taxon>
        <taxon>Chromadorea</taxon>
        <taxon>Rhabditida</taxon>
        <taxon>Tylenchina</taxon>
        <taxon>Panagrolaimomorpha</taxon>
        <taxon>Strongyloidoidea</taxon>
        <taxon>Strongyloididae</taxon>
        <taxon>Strongyloides</taxon>
    </lineage>
</organism>
<protein>
    <submittedName>
        <fullName evidence="2 4">Thrombospondin, type 1 repeat-containing protein</fullName>
    </submittedName>
</protein>
<dbReference type="InterPro" id="IPR000884">
    <property type="entry name" value="TSP1_rpt"/>
</dbReference>
<feature type="transmembrane region" description="Helical" evidence="1">
    <location>
        <begin position="6"/>
        <end position="27"/>
    </location>
</feature>
<evidence type="ECO:0000313" key="5">
    <source>
        <dbReference type="WormBase" id="SRAE_X000175000"/>
    </source>
</evidence>
<dbReference type="OrthoDB" id="5876856at2759"/>
<dbReference type="InterPro" id="IPR036383">
    <property type="entry name" value="TSP1_rpt_sf"/>
</dbReference>
<dbReference type="SMART" id="SM00209">
    <property type="entry name" value="TSP1"/>
    <property type="match status" value="1"/>
</dbReference>
<dbReference type="Proteomes" id="UP000035682">
    <property type="component" value="Unplaced"/>
</dbReference>
<dbReference type="WormBase" id="SRAE_X000175000">
    <property type="protein sequence ID" value="SRP07767"/>
    <property type="gene ID" value="WBGene00267327"/>
</dbReference>
<name>A0A090KRJ4_STRRB</name>
<dbReference type="PANTHER" id="PTHR31507:SF11">
    <property type="entry name" value="THROMBOSPONDIN TYPE 1 DOMAIN PROTEIN"/>
    <property type="match status" value="1"/>
</dbReference>
<dbReference type="PANTHER" id="PTHR31507">
    <property type="entry name" value="PROTEIN CBG15923"/>
    <property type="match status" value="1"/>
</dbReference>
<dbReference type="EMBL" id="LN609396">
    <property type="protein sequence ID" value="CEF60010.1"/>
    <property type="molecule type" value="Genomic_DNA"/>
</dbReference>
<accession>A0A090KRJ4</accession>
<reference evidence="2" key="2">
    <citation type="submission" date="2014-09" db="EMBL/GenBank/DDBJ databases">
        <authorList>
            <person name="Aslett A.Martin."/>
        </authorList>
    </citation>
    <scope>NUCLEOTIDE SEQUENCE</scope>
    <source>
        <strain evidence="2">ED321 Heterogonic</strain>
    </source>
</reference>
<dbReference type="Gene3D" id="2.20.100.10">
    <property type="entry name" value="Thrombospondin type-1 (TSP1) repeat"/>
    <property type="match status" value="1"/>
</dbReference>
<keyword evidence="1" id="KW-0812">Transmembrane</keyword>
<dbReference type="RefSeq" id="XP_024499220.1">
    <property type="nucleotide sequence ID" value="XM_024652507.1"/>
</dbReference>
<dbReference type="WBParaSite" id="SRAE_X000175000.1">
    <property type="protein sequence ID" value="SRAE_X000175000.1"/>
    <property type="gene ID" value="WBGene00267327"/>
</dbReference>
<feature type="transmembrane region" description="Helical" evidence="1">
    <location>
        <begin position="223"/>
        <end position="245"/>
    </location>
</feature>
<evidence type="ECO:0000313" key="4">
    <source>
        <dbReference type="WBParaSite" id="SRAE_X000175000.1"/>
    </source>
</evidence>
<keyword evidence="3" id="KW-1185">Reference proteome</keyword>
<evidence type="ECO:0000313" key="2">
    <source>
        <dbReference type="EMBL" id="CEF60010.1"/>
    </source>
</evidence>
<dbReference type="SUPFAM" id="SSF82895">
    <property type="entry name" value="TSP-1 type 1 repeat"/>
    <property type="match status" value="1"/>
</dbReference>
<proteinExistence type="predicted"/>
<keyword evidence="1" id="KW-1133">Transmembrane helix</keyword>
<dbReference type="CTD" id="36384821"/>
<evidence type="ECO:0000256" key="1">
    <source>
        <dbReference type="SAM" id="Phobius"/>
    </source>
</evidence>
<reference evidence="3" key="1">
    <citation type="submission" date="2014-09" db="EMBL/GenBank/DDBJ databases">
        <authorList>
            <person name="Martin A.A."/>
        </authorList>
    </citation>
    <scope>NUCLEOTIDE SEQUENCE</scope>
    <source>
        <strain evidence="3">ED321</strain>
    </source>
</reference>
<reference evidence="4" key="3">
    <citation type="submission" date="2020-12" db="UniProtKB">
        <authorList>
            <consortium name="WormBaseParasite"/>
        </authorList>
    </citation>
    <scope>IDENTIFICATION</scope>
</reference>
<dbReference type="PROSITE" id="PS50092">
    <property type="entry name" value="TSP1"/>
    <property type="match status" value="1"/>
</dbReference>
<gene>
    <name evidence="2 4 5" type="ORF">SRAE_X000175000</name>
</gene>
<sequence>MYLYNYFKILLPFILWLIIISNVLIFVTCDDTTSPELSNTEVISPKLKVIRRLRNLLTDFLTEEQCIYFIDTYLKMYNDGATFQEIQEDVMTNAMDHLDDEQLLAALGAYKKANKALGSEKLMTLGMTCIEVLKNNLTPFMNQVTEKMKLMKEENKGTNAINNNIFLMMNQFFTRKRCRTIFKRIMKKIGKEDFDLAYPFLNSFLKFDLISDLIEINLMEKRLILILLLLCLFYTSILSSILLSLSSSSSNQQYLTNCGNAQTEWLEWSSWGECTDKCGSCGIHMRTRICLTTNSTCACPGSGTQLDYCNLNVCLYPRQTCCYNKIAQSFQGKFTCLTVQSG</sequence>